<dbReference type="GO" id="GO:0005880">
    <property type="term" value="C:nuclear microtubule"/>
    <property type="evidence" value="ECO:0007669"/>
    <property type="project" value="TreeGrafter"/>
</dbReference>
<evidence type="ECO:0000313" key="4">
    <source>
        <dbReference type="Proteomes" id="UP000298652"/>
    </source>
</evidence>
<dbReference type="GO" id="GO:0005737">
    <property type="term" value="C:cytoplasm"/>
    <property type="evidence" value="ECO:0007669"/>
    <property type="project" value="TreeGrafter"/>
</dbReference>
<feature type="compositionally biased region" description="Low complexity" evidence="2">
    <location>
        <begin position="194"/>
        <end position="204"/>
    </location>
</feature>
<dbReference type="PANTHER" id="PTHR31807:SF25">
    <property type="entry name" value="QWRF MOTIF-CONTAINING PROTEIN 6"/>
    <property type="match status" value="1"/>
</dbReference>
<evidence type="ECO:0000256" key="2">
    <source>
        <dbReference type="SAM" id="MobiDB-lite"/>
    </source>
</evidence>
<organism evidence="3 4">
    <name type="scientific">Setaria viridis</name>
    <name type="common">Green bristlegrass</name>
    <name type="synonym">Setaria italica subsp. viridis</name>
    <dbReference type="NCBI Taxonomy" id="4556"/>
    <lineage>
        <taxon>Eukaryota</taxon>
        <taxon>Viridiplantae</taxon>
        <taxon>Streptophyta</taxon>
        <taxon>Embryophyta</taxon>
        <taxon>Tracheophyta</taxon>
        <taxon>Spermatophyta</taxon>
        <taxon>Magnoliopsida</taxon>
        <taxon>Liliopsida</taxon>
        <taxon>Poales</taxon>
        <taxon>Poaceae</taxon>
        <taxon>PACMAD clade</taxon>
        <taxon>Panicoideae</taxon>
        <taxon>Panicodae</taxon>
        <taxon>Paniceae</taxon>
        <taxon>Cenchrinae</taxon>
        <taxon>Setaria</taxon>
    </lineage>
</organism>
<evidence type="ECO:0000256" key="1">
    <source>
        <dbReference type="ARBA" id="ARBA00010016"/>
    </source>
</evidence>
<dbReference type="PANTHER" id="PTHR31807">
    <property type="entry name" value="AUGMIN FAMILY MEMBER"/>
    <property type="match status" value="1"/>
</dbReference>
<feature type="compositionally biased region" description="Pro residues" evidence="2">
    <location>
        <begin position="23"/>
        <end position="32"/>
    </location>
</feature>
<dbReference type="InterPro" id="IPR007573">
    <property type="entry name" value="QWRF"/>
</dbReference>
<dbReference type="GO" id="GO:0051225">
    <property type="term" value="P:spindle assembly"/>
    <property type="evidence" value="ECO:0007669"/>
    <property type="project" value="TreeGrafter"/>
</dbReference>
<dbReference type="GO" id="GO:0008017">
    <property type="term" value="F:microtubule binding"/>
    <property type="evidence" value="ECO:0007669"/>
    <property type="project" value="TreeGrafter"/>
</dbReference>
<feature type="compositionally biased region" description="Low complexity" evidence="2">
    <location>
        <begin position="92"/>
        <end position="101"/>
    </location>
</feature>
<dbReference type="Gramene" id="TKV92536">
    <property type="protein sequence ID" value="TKV92536"/>
    <property type="gene ID" value="SEVIR_9G167800v2"/>
</dbReference>
<proteinExistence type="inferred from homology"/>
<evidence type="ECO:0000313" key="3">
    <source>
        <dbReference type="EMBL" id="TKV92536.1"/>
    </source>
</evidence>
<keyword evidence="4" id="KW-1185">Reference proteome</keyword>
<dbReference type="EMBL" id="CM016560">
    <property type="protein sequence ID" value="TKV92536.1"/>
    <property type="molecule type" value="Genomic_DNA"/>
</dbReference>
<dbReference type="Proteomes" id="UP000298652">
    <property type="component" value="Chromosome 9"/>
</dbReference>
<comment type="similarity">
    <text evidence="1">Belongs to the QWRF family.</text>
</comment>
<dbReference type="OMA" id="CAELLHQ"/>
<accession>A0A4U6T6H1</accession>
<feature type="region of interest" description="Disordered" evidence="2">
    <location>
        <begin position="1"/>
        <end position="158"/>
    </location>
</feature>
<protein>
    <submittedName>
        <fullName evidence="3">Uncharacterized protein</fullName>
    </submittedName>
</protein>
<gene>
    <name evidence="3" type="ORF">SEVIR_9G167800v2</name>
</gene>
<reference evidence="3" key="1">
    <citation type="submission" date="2019-03" db="EMBL/GenBank/DDBJ databases">
        <title>WGS assembly of Setaria viridis.</title>
        <authorList>
            <person name="Huang P."/>
            <person name="Jenkins J."/>
            <person name="Grimwood J."/>
            <person name="Barry K."/>
            <person name="Healey A."/>
            <person name="Mamidi S."/>
            <person name="Sreedasyam A."/>
            <person name="Shu S."/>
            <person name="Feldman M."/>
            <person name="Wu J."/>
            <person name="Yu Y."/>
            <person name="Chen C."/>
            <person name="Johnson J."/>
            <person name="Rokhsar D."/>
            <person name="Baxter I."/>
            <person name="Schmutz J."/>
            <person name="Brutnell T."/>
            <person name="Kellogg E."/>
        </authorList>
    </citation>
    <scope>NUCLEOTIDE SEQUENCE [LARGE SCALE GENOMIC DNA]</scope>
</reference>
<sequence length="502" mass="54062">MAAASTSNATPPGDMSTPAPSSSVPPPPPPPDRLQHAAARPRPRCRVREVSSRYLSAPLPVQAPPRLSTSTPHSASVPPPPRAQHHHHHRGTPAPATAPAPFVFGLADENRPPPTPGSRKRGAAPDLFEAMHRPRQGPSPNPPARPLAAGASRATATPSLRRTILRPSKASANVATPALQDRRGCARPSTPAPRTSFSFRSASSETSLASTAAIDFGVPASSCPRRASCSEVRSSLQTTEGSRRPQNPFCFRALDSALSDCQPTLPQALVKPPQPPARKIVVVKKGAMMGGNKAASKQEDVHQLRILDNHHVQYRFLNALAEAMAMAKSVAAEESLYGLSERIAGLQQSVAEKKAEVERLKRVEKVHSVVGAQVPFLEKWSDLEKEHLNCLERGTAAIRDASSRVPTIGNIRTNIGGVNETLQSGMKILEELSHSVENFSGKVQDVEDVASDLVEVMGSEQMLLEECAELLHQAHNIQVMEDGLRIQLLHLKNEAKNKTLRR</sequence>
<name>A0A4U6T6H1_SETVI</name>
<dbReference type="Pfam" id="PF04484">
    <property type="entry name" value="QWRF"/>
    <property type="match status" value="1"/>
</dbReference>
<dbReference type="AlphaFoldDB" id="A0A4U6T6H1"/>
<feature type="compositionally biased region" description="Polar residues" evidence="2">
    <location>
        <begin position="1"/>
        <end position="10"/>
    </location>
</feature>
<feature type="region of interest" description="Disordered" evidence="2">
    <location>
        <begin position="171"/>
        <end position="204"/>
    </location>
</feature>